<feature type="chain" id="PRO_5046861534" evidence="6">
    <location>
        <begin position="22"/>
        <end position="442"/>
    </location>
</feature>
<dbReference type="PANTHER" id="PTHR43649">
    <property type="entry name" value="ARABINOSE-BINDING PROTEIN-RELATED"/>
    <property type="match status" value="1"/>
</dbReference>
<dbReference type="CDD" id="cd13585">
    <property type="entry name" value="PBP2_TMBP_like"/>
    <property type="match status" value="1"/>
</dbReference>
<dbReference type="Proteomes" id="UP001526147">
    <property type="component" value="Unassembled WGS sequence"/>
</dbReference>
<evidence type="ECO:0000256" key="6">
    <source>
        <dbReference type="SAM" id="SignalP"/>
    </source>
</evidence>
<evidence type="ECO:0000256" key="5">
    <source>
        <dbReference type="ARBA" id="ARBA00023288"/>
    </source>
</evidence>
<protein>
    <submittedName>
        <fullName evidence="7">Sugar ABC transporter substrate-binding protein</fullName>
    </submittedName>
</protein>
<evidence type="ECO:0000256" key="1">
    <source>
        <dbReference type="ARBA" id="ARBA00022475"/>
    </source>
</evidence>
<dbReference type="PANTHER" id="PTHR43649:SF33">
    <property type="entry name" value="POLYGALACTURONAN_RHAMNOGALACTURONAN-BINDING PROTEIN YTCQ"/>
    <property type="match status" value="1"/>
</dbReference>
<keyword evidence="4" id="KW-0564">Palmitate</keyword>
<dbReference type="Gene3D" id="3.40.190.10">
    <property type="entry name" value="Periplasmic binding protein-like II"/>
    <property type="match status" value="1"/>
</dbReference>
<gene>
    <name evidence="7" type="ORF">OIH86_12110</name>
</gene>
<keyword evidence="2 6" id="KW-0732">Signal</keyword>
<feature type="signal peptide" evidence="6">
    <location>
        <begin position="1"/>
        <end position="21"/>
    </location>
</feature>
<keyword evidence="5" id="KW-0449">Lipoprotein</keyword>
<comment type="caution">
    <text evidence="7">The sequence shown here is derived from an EMBL/GenBank/DDBJ whole genome shotgun (WGS) entry which is preliminary data.</text>
</comment>
<evidence type="ECO:0000313" key="8">
    <source>
        <dbReference type="Proteomes" id="UP001526147"/>
    </source>
</evidence>
<organism evidence="7 8">
    <name type="scientific">Metabacillus halosaccharovorans</name>
    <dbReference type="NCBI Taxonomy" id="930124"/>
    <lineage>
        <taxon>Bacteria</taxon>
        <taxon>Bacillati</taxon>
        <taxon>Bacillota</taxon>
        <taxon>Bacilli</taxon>
        <taxon>Bacillales</taxon>
        <taxon>Bacillaceae</taxon>
        <taxon>Metabacillus</taxon>
    </lineage>
</organism>
<dbReference type="InterPro" id="IPR006059">
    <property type="entry name" value="SBP"/>
</dbReference>
<evidence type="ECO:0000256" key="3">
    <source>
        <dbReference type="ARBA" id="ARBA00023136"/>
    </source>
</evidence>
<dbReference type="RefSeq" id="WP_264143006.1">
    <property type="nucleotide sequence ID" value="NZ_JAOYEY010000038.1"/>
</dbReference>
<proteinExistence type="predicted"/>
<dbReference type="Pfam" id="PF01547">
    <property type="entry name" value="SBP_bac_1"/>
    <property type="match status" value="1"/>
</dbReference>
<dbReference type="InterPro" id="IPR050490">
    <property type="entry name" value="Bact_solute-bd_prot1"/>
</dbReference>
<dbReference type="SUPFAM" id="SSF53850">
    <property type="entry name" value="Periplasmic binding protein-like II"/>
    <property type="match status" value="1"/>
</dbReference>
<evidence type="ECO:0000256" key="2">
    <source>
        <dbReference type="ARBA" id="ARBA00022729"/>
    </source>
</evidence>
<reference evidence="7 8" key="1">
    <citation type="submission" date="2022-10" db="EMBL/GenBank/DDBJ databases">
        <title>Draft genome assembly of moderately radiation resistant bacterium Metabacillus halosaccharovorans.</title>
        <authorList>
            <person name="Pal S."/>
            <person name="Gopinathan A."/>
        </authorList>
    </citation>
    <scope>NUCLEOTIDE SEQUENCE [LARGE SCALE GENOMIC DNA]</scope>
    <source>
        <strain evidence="7 8">VITHBRA001</strain>
    </source>
</reference>
<accession>A0ABT3DHB8</accession>
<sequence>MKKKLAFLLFAVLLIMIPALQACSNSSSSSSDSGASGSSGSGEKINLTFSAWGNPAEIKVYQRAVDGFNKENPDIQVKLVPIPSDGYIQKLQTQLQGSQAPDVFYVGDGDISKLVETGKLAPLSEFMNSSESYAKPDEFAEGLWGAAKKDDEIYGITVDCNPMLLYYNKKLLAELGIKSPQEYFDAGEWNFAAMEEVTDQLRDGGKYGFIVDNSWNTLFSWIWANGGDVYNKETGDFILDQNDKGIEAMKFLEKMVKDENFTYSGSLPKGQGAEAMFMSGQVGMVSAGRWFTPLFHENKALEWDYISWPSNTENKTEPVAIPTAYMAVNNDSKNKEAAQKFASYYTSTLGQEARLAGIGNAIPSIGGIDEIVTESNVPEHVDYIIQAREQGYANAIQSTIPGLDKEANDIMDLLYLGKDDAETTIGKYAEKAKAMIAEHKGE</sequence>
<evidence type="ECO:0000313" key="7">
    <source>
        <dbReference type="EMBL" id="MCV9886382.1"/>
    </source>
</evidence>
<keyword evidence="3" id="KW-0472">Membrane</keyword>
<dbReference type="EMBL" id="JAOYEY010000038">
    <property type="protein sequence ID" value="MCV9886382.1"/>
    <property type="molecule type" value="Genomic_DNA"/>
</dbReference>
<keyword evidence="8" id="KW-1185">Reference proteome</keyword>
<name>A0ABT3DHB8_9BACI</name>
<evidence type="ECO:0000256" key="4">
    <source>
        <dbReference type="ARBA" id="ARBA00023139"/>
    </source>
</evidence>
<keyword evidence="1" id="KW-1003">Cell membrane</keyword>
<dbReference type="PROSITE" id="PS51257">
    <property type="entry name" value="PROKAR_LIPOPROTEIN"/>
    <property type="match status" value="1"/>
</dbReference>